<dbReference type="GO" id="GO:0005524">
    <property type="term" value="F:ATP binding"/>
    <property type="evidence" value="ECO:0007669"/>
    <property type="project" value="UniProtKB-KW"/>
</dbReference>
<proteinExistence type="predicted"/>
<comment type="caution">
    <text evidence="10">The sequence shown here is derived from an EMBL/GenBank/DDBJ whole genome shotgun (WGS) entry which is preliminary data.</text>
</comment>
<evidence type="ECO:0000256" key="7">
    <source>
        <dbReference type="ARBA" id="ARBA00047899"/>
    </source>
</evidence>
<keyword evidence="2" id="KW-0723">Serine/threonine-protein kinase</keyword>
<dbReference type="AlphaFoldDB" id="A0A2T7A675"/>
<keyword evidence="11" id="KW-1185">Reference proteome</keyword>
<dbReference type="SMART" id="SM00220">
    <property type="entry name" value="S_TKc"/>
    <property type="match status" value="1"/>
</dbReference>
<keyword evidence="6" id="KW-0067">ATP-binding</keyword>
<evidence type="ECO:0000256" key="5">
    <source>
        <dbReference type="ARBA" id="ARBA00022777"/>
    </source>
</evidence>
<gene>
    <name evidence="10" type="ORF">B9Z19DRAFT_1119657</name>
</gene>
<comment type="catalytic activity">
    <reaction evidence="7">
        <text>L-threonyl-[protein] + ATP = O-phospho-L-threonyl-[protein] + ADP + H(+)</text>
        <dbReference type="Rhea" id="RHEA:46608"/>
        <dbReference type="Rhea" id="RHEA-COMP:11060"/>
        <dbReference type="Rhea" id="RHEA-COMP:11605"/>
        <dbReference type="ChEBI" id="CHEBI:15378"/>
        <dbReference type="ChEBI" id="CHEBI:30013"/>
        <dbReference type="ChEBI" id="CHEBI:30616"/>
        <dbReference type="ChEBI" id="CHEBI:61977"/>
        <dbReference type="ChEBI" id="CHEBI:456216"/>
        <dbReference type="EC" id="2.7.11.1"/>
    </reaction>
</comment>
<keyword evidence="5 10" id="KW-0418">Kinase</keyword>
<dbReference type="PANTHER" id="PTHR43671:SF98">
    <property type="entry name" value="SERINE_THREONINE-PROTEIN KINASE NEK11"/>
    <property type="match status" value="1"/>
</dbReference>
<evidence type="ECO:0000256" key="2">
    <source>
        <dbReference type="ARBA" id="ARBA00022527"/>
    </source>
</evidence>
<dbReference type="EMBL" id="NESQ01000016">
    <property type="protein sequence ID" value="PUU83242.1"/>
    <property type="molecule type" value="Genomic_DNA"/>
</dbReference>
<evidence type="ECO:0000256" key="4">
    <source>
        <dbReference type="ARBA" id="ARBA00022741"/>
    </source>
</evidence>
<keyword evidence="4" id="KW-0547">Nucleotide-binding</keyword>
<accession>A0A2T7A675</accession>
<dbReference type="Pfam" id="PF00069">
    <property type="entry name" value="Pkinase"/>
    <property type="match status" value="1"/>
</dbReference>
<evidence type="ECO:0000256" key="3">
    <source>
        <dbReference type="ARBA" id="ARBA00022679"/>
    </source>
</evidence>
<dbReference type="Proteomes" id="UP000244722">
    <property type="component" value="Unassembled WGS sequence"/>
</dbReference>
<dbReference type="STRING" id="42251.A0A2T7A675"/>
<sequence>MSRTSLKQLNVFLYLPASTSQGLRVKIGDFGTSKHIALSDASTYLKTTTGTLGYMAPEMLDTSIPKTNKVGIWSLGCILFRMFAGRPLFKDLSKVYKYSMTTSTPTLALESLGFSTPCMYFLTDILQPSPYDRPSAKACLEGTWIMNTAPGSMYYIGKNFYTSLCMANVGAPNIDTFLETVAISKANGKPKPLPDVRRKEFKLSGDWRGGIMGKREYTGKR</sequence>
<name>A0A2T7A675_TUBBO</name>
<dbReference type="OrthoDB" id="10252171at2759"/>
<comment type="catalytic activity">
    <reaction evidence="8">
        <text>L-seryl-[protein] + ATP = O-phospho-L-seryl-[protein] + ADP + H(+)</text>
        <dbReference type="Rhea" id="RHEA:17989"/>
        <dbReference type="Rhea" id="RHEA-COMP:9863"/>
        <dbReference type="Rhea" id="RHEA-COMP:11604"/>
        <dbReference type="ChEBI" id="CHEBI:15378"/>
        <dbReference type="ChEBI" id="CHEBI:29999"/>
        <dbReference type="ChEBI" id="CHEBI:30616"/>
        <dbReference type="ChEBI" id="CHEBI:83421"/>
        <dbReference type="ChEBI" id="CHEBI:456216"/>
        <dbReference type="EC" id="2.7.11.1"/>
    </reaction>
</comment>
<dbReference type="SUPFAM" id="SSF56112">
    <property type="entry name" value="Protein kinase-like (PK-like)"/>
    <property type="match status" value="1"/>
</dbReference>
<dbReference type="InterPro" id="IPR050660">
    <property type="entry name" value="NEK_Ser/Thr_kinase"/>
</dbReference>
<evidence type="ECO:0000256" key="8">
    <source>
        <dbReference type="ARBA" id="ARBA00048679"/>
    </source>
</evidence>
<evidence type="ECO:0000256" key="6">
    <source>
        <dbReference type="ARBA" id="ARBA00022840"/>
    </source>
</evidence>
<protein>
    <recommendedName>
        <fullName evidence="1">non-specific serine/threonine protein kinase</fullName>
        <ecNumber evidence="1">2.7.11.1</ecNumber>
    </recommendedName>
</protein>
<keyword evidence="3" id="KW-0808">Transferase</keyword>
<organism evidence="10 11">
    <name type="scientific">Tuber borchii</name>
    <name type="common">White truffle</name>
    <dbReference type="NCBI Taxonomy" id="42251"/>
    <lineage>
        <taxon>Eukaryota</taxon>
        <taxon>Fungi</taxon>
        <taxon>Dikarya</taxon>
        <taxon>Ascomycota</taxon>
        <taxon>Pezizomycotina</taxon>
        <taxon>Pezizomycetes</taxon>
        <taxon>Pezizales</taxon>
        <taxon>Tuberaceae</taxon>
        <taxon>Tuber</taxon>
    </lineage>
</organism>
<reference evidence="10 11" key="1">
    <citation type="submission" date="2017-04" db="EMBL/GenBank/DDBJ databases">
        <title>Draft genome sequence of Tuber borchii Vittad., a whitish edible truffle.</title>
        <authorList>
            <consortium name="DOE Joint Genome Institute"/>
            <person name="Murat C."/>
            <person name="Kuo A."/>
            <person name="Barry K.W."/>
            <person name="Clum A."/>
            <person name="Dockter R.B."/>
            <person name="Fauchery L."/>
            <person name="Iotti M."/>
            <person name="Kohler A."/>
            <person name="Labutti K."/>
            <person name="Lindquist E.A."/>
            <person name="Lipzen A."/>
            <person name="Ohm R.A."/>
            <person name="Wang M."/>
            <person name="Grigoriev I.V."/>
            <person name="Zambonelli A."/>
            <person name="Martin F.M."/>
        </authorList>
    </citation>
    <scope>NUCLEOTIDE SEQUENCE [LARGE SCALE GENOMIC DNA]</scope>
    <source>
        <strain evidence="10 11">Tbo3840</strain>
    </source>
</reference>
<evidence type="ECO:0000313" key="11">
    <source>
        <dbReference type="Proteomes" id="UP000244722"/>
    </source>
</evidence>
<dbReference type="EC" id="2.7.11.1" evidence="1"/>
<dbReference type="Gene3D" id="1.10.510.10">
    <property type="entry name" value="Transferase(Phosphotransferase) domain 1"/>
    <property type="match status" value="1"/>
</dbReference>
<dbReference type="InterPro" id="IPR011009">
    <property type="entry name" value="Kinase-like_dom_sf"/>
</dbReference>
<dbReference type="PROSITE" id="PS50011">
    <property type="entry name" value="PROTEIN_KINASE_DOM"/>
    <property type="match status" value="1"/>
</dbReference>
<dbReference type="PANTHER" id="PTHR43671">
    <property type="entry name" value="SERINE/THREONINE-PROTEIN KINASE NEK"/>
    <property type="match status" value="1"/>
</dbReference>
<evidence type="ECO:0000313" key="10">
    <source>
        <dbReference type="EMBL" id="PUU83242.1"/>
    </source>
</evidence>
<dbReference type="InterPro" id="IPR000719">
    <property type="entry name" value="Prot_kinase_dom"/>
</dbReference>
<dbReference type="GO" id="GO:0004674">
    <property type="term" value="F:protein serine/threonine kinase activity"/>
    <property type="evidence" value="ECO:0007669"/>
    <property type="project" value="UniProtKB-KW"/>
</dbReference>
<evidence type="ECO:0000259" key="9">
    <source>
        <dbReference type="PROSITE" id="PS50011"/>
    </source>
</evidence>
<feature type="domain" description="Protein kinase" evidence="9">
    <location>
        <begin position="1"/>
        <end position="145"/>
    </location>
</feature>
<evidence type="ECO:0000256" key="1">
    <source>
        <dbReference type="ARBA" id="ARBA00012513"/>
    </source>
</evidence>